<dbReference type="HOGENOM" id="CLU_136256_0_0_6"/>
<dbReference type="EMBL" id="AM743169">
    <property type="protein sequence ID" value="CAQ45689.1"/>
    <property type="molecule type" value="Genomic_DNA"/>
</dbReference>
<name>B2FPP6_STRMK</name>
<accession>B2FPP6</accession>
<dbReference type="KEGG" id="sml:Smlt2191"/>
<organism evidence="1 2">
    <name type="scientific">Stenotrophomonas maltophilia (strain K279a)</name>
    <dbReference type="NCBI Taxonomy" id="522373"/>
    <lineage>
        <taxon>Bacteria</taxon>
        <taxon>Pseudomonadati</taxon>
        <taxon>Pseudomonadota</taxon>
        <taxon>Gammaproteobacteria</taxon>
        <taxon>Lysobacterales</taxon>
        <taxon>Lysobacteraceae</taxon>
        <taxon>Stenotrophomonas</taxon>
        <taxon>Stenotrophomonas maltophilia group</taxon>
    </lineage>
</organism>
<evidence type="ECO:0000313" key="1">
    <source>
        <dbReference type="EMBL" id="CAQ45689.1"/>
    </source>
</evidence>
<proteinExistence type="predicted"/>
<dbReference type="AlphaFoldDB" id="B2FPP6"/>
<keyword evidence="1" id="KW-0812">Transmembrane</keyword>
<gene>
    <name evidence="1" type="ordered locus">Smlt2191</name>
</gene>
<dbReference type="EnsemblBacteria" id="CAQ45689">
    <property type="protein sequence ID" value="CAQ45689"/>
    <property type="gene ID" value="Smlt2191"/>
</dbReference>
<dbReference type="Proteomes" id="UP000008840">
    <property type="component" value="Chromosome"/>
</dbReference>
<keyword evidence="1" id="KW-0472">Membrane</keyword>
<keyword evidence="2" id="KW-1185">Reference proteome</keyword>
<evidence type="ECO:0000313" key="2">
    <source>
        <dbReference type="Proteomes" id="UP000008840"/>
    </source>
</evidence>
<reference evidence="1 2" key="1">
    <citation type="journal article" date="2008" name="Genome Biol.">
        <title>The complete genome, comparative and functional analysis of Stenotrophomonas maltophilia reveals an organism heavily shielded by drug resistance determinants.</title>
        <authorList>
            <person name="Crossman L.C."/>
            <person name="Gould V.C."/>
            <person name="Dow J.M."/>
            <person name="Vernikos G.S."/>
            <person name="Okazaki A."/>
            <person name="Sebaihia M."/>
            <person name="Saunders D."/>
            <person name="Arrowsmith C."/>
            <person name="Carver T."/>
            <person name="Peters N."/>
            <person name="Adlem E."/>
            <person name="Kerhornou A."/>
            <person name="Lord A."/>
            <person name="Murphy L."/>
            <person name="Seeger K."/>
            <person name="Squares R."/>
            <person name="Rutter S."/>
            <person name="Quail M.A."/>
            <person name="Rajandream M.A."/>
            <person name="Harris D."/>
            <person name="Churcher C."/>
            <person name="Bentley S.D."/>
            <person name="Parkhill J."/>
            <person name="Thomson N.R."/>
            <person name="Avison M.B."/>
        </authorList>
    </citation>
    <scope>NUCLEOTIDE SEQUENCE [LARGE SCALE GENOMIC DNA]</scope>
    <source>
        <strain evidence="1 2">K279a</strain>
    </source>
</reference>
<protein>
    <submittedName>
        <fullName evidence="1">Transmembrane protein</fullName>
    </submittedName>
</protein>
<sequence>MTWLCEPFRRLGWRRAGSRTRTRTTWIESTSACSDRKSRRMMEMATCMRLAVAAGLALLTGGCATEWARFSDHADPLDESRWRCRAEANEKWPEKMDVVERTEEIGVLTVCKEGETCDVDGKYKKMLMPKTERHTVDVNAKENHEHFMGCMGGAGWIQKTIWFGRR</sequence>